<reference evidence="1 2" key="2">
    <citation type="submission" date="2018-11" db="EMBL/GenBank/DDBJ databases">
        <authorList>
            <consortium name="Pathogen Informatics"/>
        </authorList>
    </citation>
    <scope>NUCLEOTIDE SEQUENCE [LARGE SCALE GENOMIC DNA]</scope>
</reference>
<dbReference type="AlphaFoldDB" id="A0A183I555"/>
<organism evidence="3">
    <name type="scientific">Onchocerca flexuosa</name>
    <dbReference type="NCBI Taxonomy" id="387005"/>
    <lineage>
        <taxon>Eukaryota</taxon>
        <taxon>Metazoa</taxon>
        <taxon>Ecdysozoa</taxon>
        <taxon>Nematoda</taxon>
        <taxon>Chromadorea</taxon>
        <taxon>Rhabditida</taxon>
        <taxon>Spirurina</taxon>
        <taxon>Spiruromorpha</taxon>
        <taxon>Filarioidea</taxon>
        <taxon>Onchocercidae</taxon>
        <taxon>Onchocerca</taxon>
    </lineage>
</organism>
<dbReference type="Proteomes" id="UP000267606">
    <property type="component" value="Unassembled WGS sequence"/>
</dbReference>
<dbReference type="STRING" id="387005.A0A183I555"/>
<dbReference type="SUPFAM" id="SSF53686">
    <property type="entry name" value="Tryptophan synthase beta subunit-like PLP-dependent enzymes"/>
    <property type="match status" value="1"/>
</dbReference>
<protein>
    <submittedName>
        <fullName evidence="3">Tox-REase-7 domain-containing protein</fullName>
    </submittedName>
</protein>
<dbReference type="Gene3D" id="3.40.50.1100">
    <property type="match status" value="1"/>
</dbReference>
<keyword evidence="2" id="KW-1185">Reference proteome</keyword>
<sequence>MQRFVPDSIEQVKVEHIQSYGGDVIKTDLGDRLIRAKEEALRNNGFFMNQFANADKAEEYHEILFKPLKDDIVNDKK</sequence>
<evidence type="ECO:0000313" key="2">
    <source>
        <dbReference type="Proteomes" id="UP000267606"/>
    </source>
</evidence>
<name>A0A183I555_9BILA</name>
<accession>A0A183I555</accession>
<dbReference type="InterPro" id="IPR036052">
    <property type="entry name" value="TrpB-like_PALP_sf"/>
</dbReference>
<dbReference type="EMBL" id="UZAJ01041301">
    <property type="protein sequence ID" value="VDP19315.1"/>
    <property type="molecule type" value="Genomic_DNA"/>
</dbReference>
<dbReference type="WBParaSite" id="OFLC_0001487801-mRNA-1">
    <property type="protein sequence ID" value="OFLC_0001487801-mRNA-1"/>
    <property type="gene ID" value="OFLC_0001487801"/>
</dbReference>
<evidence type="ECO:0000313" key="3">
    <source>
        <dbReference type="WBParaSite" id="OFLC_0001487801-mRNA-1"/>
    </source>
</evidence>
<gene>
    <name evidence="1" type="ORF">OFLC_LOCUS14867</name>
</gene>
<evidence type="ECO:0000313" key="1">
    <source>
        <dbReference type="EMBL" id="VDP19315.1"/>
    </source>
</evidence>
<proteinExistence type="predicted"/>
<reference evidence="3" key="1">
    <citation type="submission" date="2016-06" db="UniProtKB">
        <authorList>
            <consortium name="WormBaseParasite"/>
        </authorList>
    </citation>
    <scope>IDENTIFICATION</scope>
</reference>